<dbReference type="Proteomes" id="UP000325415">
    <property type="component" value="Unassembled WGS sequence"/>
</dbReference>
<keyword evidence="2" id="KW-1185">Reference proteome</keyword>
<gene>
    <name evidence="1" type="ORF">DDE84_10210</name>
</gene>
<reference evidence="1 2" key="1">
    <citation type="submission" date="2018-04" db="EMBL/GenBank/DDBJ databases">
        <authorList>
            <person name="Eckel V.P."/>
            <person name="Vogel R.F."/>
        </authorList>
    </citation>
    <scope>NUCLEOTIDE SEQUENCE [LARGE SCALE GENOMIC DNA]</scope>
    <source>
        <strain evidence="2">TMW 2.1764</strain>
    </source>
</reference>
<name>A0A5N6RZK3_9BIFI</name>
<dbReference type="RefSeq" id="WP_152581593.1">
    <property type="nucleotide sequence ID" value="NZ_JALCMD010000003.1"/>
</dbReference>
<dbReference type="EMBL" id="QDAG01000011">
    <property type="protein sequence ID" value="KAE8126748.1"/>
    <property type="molecule type" value="Genomic_DNA"/>
</dbReference>
<evidence type="ECO:0000313" key="1">
    <source>
        <dbReference type="EMBL" id="KAE8126748.1"/>
    </source>
</evidence>
<accession>A0A5N6RZK3</accession>
<comment type="caution">
    <text evidence="1">The sequence shown here is derived from an EMBL/GenBank/DDBJ whole genome shotgun (WGS) entry which is preliminary data.</text>
</comment>
<evidence type="ECO:0000313" key="2">
    <source>
        <dbReference type="Proteomes" id="UP000325415"/>
    </source>
</evidence>
<dbReference type="AlphaFoldDB" id="A0A5N6RZK3"/>
<dbReference type="GeneID" id="78128052"/>
<protein>
    <submittedName>
        <fullName evidence="1">Uncharacterized protein</fullName>
    </submittedName>
</protein>
<dbReference type="OrthoDB" id="3234190at2"/>
<sequence>MVRQFGIEFTESAGKHGFTFDDVLYAARHIIHKRTYQENGETYLKITGRHHGDPLVPSLEIIMKITGSGQLVVFHANAEQAGFWDRG</sequence>
<proteinExistence type="predicted"/>
<organism evidence="1 2">
    <name type="scientific">Bifidobacterium tibiigranuli</name>
    <dbReference type="NCBI Taxonomy" id="2172043"/>
    <lineage>
        <taxon>Bacteria</taxon>
        <taxon>Bacillati</taxon>
        <taxon>Actinomycetota</taxon>
        <taxon>Actinomycetes</taxon>
        <taxon>Bifidobacteriales</taxon>
        <taxon>Bifidobacteriaceae</taxon>
        <taxon>Bifidobacterium</taxon>
    </lineage>
</organism>